<keyword evidence="1" id="KW-0238">DNA-binding</keyword>
<accession>A0ABU9HBY7</accession>
<comment type="caution">
    <text evidence="3">The sequence shown here is derived from an EMBL/GenBank/DDBJ whole genome shotgun (WGS) entry which is preliminary data.</text>
</comment>
<dbReference type="Pfam" id="PF13411">
    <property type="entry name" value="MerR_1"/>
    <property type="match status" value="1"/>
</dbReference>
<dbReference type="InterPro" id="IPR047057">
    <property type="entry name" value="MerR_fam"/>
</dbReference>
<dbReference type="InterPro" id="IPR009061">
    <property type="entry name" value="DNA-bd_dom_put_sf"/>
</dbReference>
<dbReference type="EMBL" id="JBAKBA010000016">
    <property type="protein sequence ID" value="MEL0659152.1"/>
    <property type="molecule type" value="Genomic_DNA"/>
</dbReference>
<dbReference type="PANTHER" id="PTHR30204">
    <property type="entry name" value="REDOX-CYCLING DRUG-SENSING TRANSCRIPTIONAL ACTIVATOR SOXR"/>
    <property type="match status" value="1"/>
</dbReference>
<name>A0ABU9HBY7_9GAMM</name>
<dbReference type="InterPro" id="IPR000551">
    <property type="entry name" value="MerR-type_HTH_dom"/>
</dbReference>
<dbReference type="Gene3D" id="1.10.1660.10">
    <property type="match status" value="1"/>
</dbReference>
<evidence type="ECO:0000256" key="1">
    <source>
        <dbReference type="ARBA" id="ARBA00023125"/>
    </source>
</evidence>
<dbReference type="Proteomes" id="UP001366060">
    <property type="component" value="Unassembled WGS sequence"/>
</dbReference>
<evidence type="ECO:0000259" key="2">
    <source>
        <dbReference type="PROSITE" id="PS50937"/>
    </source>
</evidence>
<protein>
    <submittedName>
        <fullName evidence="3">MerR family transcriptional regulator</fullName>
    </submittedName>
</protein>
<feature type="domain" description="HTH merR-type" evidence="2">
    <location>
        <begin position="19"/>
        <end position="88"/>
    </location>
</feature>
<evidence type="ECO:0000313" key="4">
    <source>
        <dbReference type="Proteomes" id="UP001366060"/>
    </source>
</evidence>
<dbReference type="RefSeq" id="WP_341627787.1">
    <property type="nucleotide sequence ID" value="NZ_JBAKBA010000016.1"/>
</dbReference>
<sequence length="138" mass="16138">MELPTIISSFQRITCLGGLINIQRFATLTNISAHTIRYYEKIGVLKHIARNANGHRFFTSKDIDWIQFVKRLKKMGMPLDNIKLYADLREQGESTAEQRKELLQDHAVLLEEKIVLEALHLKKIKEKIIYYENVINKN</sequence>
<reference evidence="3 4" key="1">
    <citation type="submission" date="2024-02" db="EMBL/GenBank/DDBJ databases">
        <title>Bacteria isolated from the canopy kelp, Nereocystis luetkeana.</title>
        <authorList>
            <person name="Pfister C.A."/>
            <person name="Younker I.T."/>
            <person name="Light S.H."/>
        </authorList>
    </citation>
    <scope>NUCLEOTIDE SEQUENCE [LARGE SCALE GENOMIC DNA]</scope>
    <source>
        <strain evidence="3 4">TI.2.07</strain>
    </source>
</reference>
<dbReference type="SMART" id="SM00422">
    <property type="entry name" value="HTH_MERR"/>
    <property type="match status" value="1"/>
</dbReference>
<dbReference type="CDD" id="cd01109">
    <property type="entry name" value="HTH_YyaN"/>
    <property type="match status" value="1"/>
</dbReference>
<proteinExistence type="predicted"/>
<dbReference type="PANTHER" id="PTHR30204:SF98">
    <property type="entry name" value="HTH-TYPE TRANSCRIPTIONAL REGULATOR ADHR"/>
    <property type="match status" value="1"/>
</dbReference>
<dbReference type="PROSITE" id="PS50937">
    <property type="entry name" value="HTH_MERR_2"/>
    <property type="match status" value="1"/>
</dbReference>
<keyword evidence="4" id="KW-1185">Reference proteome</keyword>
<dbReference type="SUPFAM" id="SSF46955">
    <property type="entry name" value="Putative DNA-binding domain"/>
    <property type="match status" value="1"/>
</dbReference>
<evidence type="ECO:0000313" key="3">
    <source>
        <dbReference type="EMBL" id="MEL0659152.1"/>
    </source>
</evidence>
<gene>
    <name evidence="3" type="ORF">V6255_08360</name>
</gene>
<dbReference type="PRINTS" id="PR00040">
    <property type="entry name" value="HTHMERR"/>
</dbReference>
<organism evidence="3 4">
    <name type="scientific">Psychromonas arctica</name>
    <dbReference type="NCBI Taxonomy" id="168275"/>
    <lineage>
        <taxon>Bacteria</taxon>
        <taxon>Pseudomonadati</taxon>
        <taxon>Pseudomonadota</taxon>
        <taxon>Gammaproteobacteria</taxon>
        <taxon>Alteromonadales</taxon>
        <taxon>Psychromonadaceae</taxon>
        <taxon>Psychromonas</taxon>
    </lineage>
</organism>